<evidence type="ECO:0000313" key="7">
    <source>
        <dbReference type="EMBL" id="KIH93842.1"/>
    </source>
</evidence>
<dbReference type="RefSeq" id="XP_040621852.1">
    <property type="nucleotide sequence ID" value="XM_040763851.1"/>
</dbReference>
<dbReference type="SUPFAM" id="SSF52768">
    <property type="entry name" value="Arginase/deacetylase"/>
    <property type="match status" value="1"/>
</dbReference>
<keyword evidence="2" id="KW-0479">Metal-binding</keyword>
<dbReference type="FunFam" id="3.40.800.10:FF:000014">
    <property type="entry name" value="Arginase family protein"/>
    <property type="match status" value="1"/>
</dbReference>
<dbReference type="InterPro" id="IPR006035">
    <property type="entry name" value="Ureohydrolase"/>
</dbReference>
<dbReference type="CDD" id="cd11592">
    <property type="entry name" value="Agmatinase_PAH"/>
    <property type="match status" value="1"/>
</dbReference>
<feature type="chain" id="PRO_5002167580" description="Agmatinase" evidence="6">
    <location>
        <begin position="17"/>
        <end position="765"/>
    </location>
</feature>
<comment type="caution">
    <text evidence="7">The sequence shown here is derived from an EMBL/GenBank/DDBJ whole genome shotgun (WGS) entry which is preliminary data.</text>
</comment>
<keyword evidence="8" id="KW-1185">Reference proteome</keyword>
<dbReference type="GO" id="GO:0033389">
    <property type="term" value="P:putrescine biosynthetic process from arginine, via agmatine"/>
    <property type="evidence" value="ECO:0007669"/>
    <property type="project" value="TreeGrafter"/>
</dbReference>
<dbReference type="VEuPathDB" id="FungiDB:SPBR_05588"/>
<dbReference type="Proteomes" id="UP000031575">
    <property type="component" value="Unassembled WGS sequence"/>
</dbReference>
<evidence type="ECO:0000256" key="6">
    <source>
        <dbReference type="SAM" id="SignalP"/>
    </source>
</evidence>
<dbReference type="PANTHER" id="PTHR11358">
    <property type="entry name" value="ARGINASE/AGMATINASE"/>
    <property type="match status" value="1"/>
</dbReference>
<dbReference type="HOGENOM" id="CLU_364920_0_0_1"/>
<dbReference type="InterPro" id="IPR020855">
    <property type="entry name" value="Ureohydrolase_Mn_BS"/>
</dbReference>
<evidence type="ECO:0000313" key="8">
    <source>
        <dbReference type="Proteomes" id="UP000031575"/>
    </source>
</evidence>
<name>A0A0C2JA98_9PEZI</name>
<proteinExistence type="inferred from homology"/>
<keyword evidence="6" id="KW-0732">Signal</keyword>
<evidence type="ECO:0000256" key="1">
    <source>
        <dbReference type="ARBA" id="ARBA00009227"/>
    </source>
</evidence>
<dbReference type="PROSITE" id="PS01053">
    <property type="entry name" value="ARGINASE_1"/>
    <property type="match status" value="1"/>
</dbReference>
<dbReference type="InterPro" id="IPR023696">
    <property type="entry name" value="Ureohydrolase_dom_sf"/>
</dbReference>
<comment type="similarity">
    <text evidence="1">Belongs to the arginase family. Agmatinase subfamily.</text>
</comment>
<evidence type="ECO:0000256" key="4">
    <source>
        <dbReference type="RuleBase" id="RU003684"/>
    </source>
</evidence>
<feature type="compositionally biased region" description="Gly residues" evidence="5">
    <location>
        <begin position="428"/>
        <end position="439"/>
    </location>
</feature>
<dbReference type="GeneID" id="63678772"/>
<evidence type="ECO:0008006" key="9">
    <source>
        <dbReference type="Google" id="ProtNLM"/>
    </source>
</evidence>
<accession>A0A0C2JA98</accession>
<evidence type="ECO:0000256" key="2">
    <source>
        <dbReference type="ARBA" id="ARBA00022723"/>
    </source>
</evidence>
<dbReference type="PANTHER" id="PTHR11358:SF26">
    <property type="entry name" value="GUANIDINO ACID HYDROLASE, MITOCHONDRIAL"/>
    <property type="match status" value="1"/>
</dbReference>
<reference evidence="7 8" key="1">
    <citation type="journal article" date="2014" name="BMC Genomics">
        <title>Comparative genomics of the major fungal agents of human and animal Sporotrichosis: Sporothrix schenckii and Sporothrix brasiliensis.</title>
        <authorList>
            <person name="Teixeira M.M."/>
            <person name="de Almeida L.G."/>
            <person name="Kubitschek-Barreira P."/>
            <person name="Alves F.L."/>
            <person name="Kioshima E.S."/>
            <person name="Abadio A.K."/>
            <person name="Fernandes L."/>
            <person name="Derengowski L.S."/>
            <person name="Ferreira K.S."/>
            <person name="Souza R.C."/>
            <person name="Ruiz J.C."/>
            <person name="de Andrade N.C."/>
            <person name="Paes H.C."/>
            <person name="Nicola A.M."/>
            <person name="Albuquerque P."/>
            <person name="Gerber A.L."/>
            <person name="Martins V.P."/>
            <person name="Peconick L.D."/>
            <person name="Neto A.V."/>
            <person name="Chaucanez C.B."/>
            <person name="Silva P.A."/>
            <person name="Cunha O.L."/>
            <person name="de Oliveira F.F."/>
            <person name="dos Santos T.C."/>
            <person name="Barros A.L."/>
            <person name="Soares M.A."/>
            <person name="de Oliveira L.M."/>
            <person name="Marini M.M."/>
            <person name="Villalobos-Duno H."/>
            <person name="Cunha M.M."/>
            <person name="de Hoog S."/>
            <person name="da Silveira J.F."/>
            <person name="Henrissat B."/>
            <person name="Nino-Vega G.A."/>
            <person name="Cisalpino P.S."/>
            <person name="Mora-Montes H.M."/>
            <person name="Almeida S.R."/>
            <person name="Stajich J.E."/>
            <person name="Lopes-Bezerra L.M."/>
            <person name="Vasconcelos A.T."/>
            <person name="Felipe M.S."/>
        </authorList>
    </citation>
    <scope>NUCLEOTIDE SEQUENCE [LARGE SCALE GENOMIC DNA]</scope>
    <source>
        <strain evidence="7 8">5110</strain>
    </source>
</reference>
<dbReference type="GO" id="GO:0046872">
    <property type="term" value="F:metal ion binding"/>
    <property type="evidence" value="ECO:0007669"/>
    <property type="project" value="UniProtKB-KW"/>
</dbReference>
<dbReference type="PROSITE" id="PS51409">
    <property type="entry name" value="ARGINASE_2"/>
    <property type="match status" value="1"/>
</dbReference>
<sequence>MRPTLLHCLLPGLAAAVNVGPNYEHHIEDLDVDLPFSQPVTFAHLEWQRCLAASHDKPLDIALLGFPYDTSTSYRPGARFGPRGIRAGSAREKKGRSYNTVWGVDPYEQGLEIIDCGDIPITPFDAAHAFKQMEQGYRQVLYHPTSDATAWKHPRIISLGGDHSIVLPILRSLKTVYGPISVIHLDSHLDTWDPYEGYTGIRSNQSALTHGTFFWHASREGCIAKGTSVHGGLRTKLFSPKDYEIDRDVVGFTLIEAHEIDEIGMEGIVARTRAAVGDTPTYLSIDIDVLDPSIAPATGTPESGGWTTRELKRFIKGLEGVNLVGADVVEVSPPYDSVAEVTSIAAADLIVDILAAMVKSKDKAVGAKKTHKLPRQGQGLPPTKATVALQLRQVLQLPHVLDDLPLPRKVANPVAIDTLPPGDPQGPVRGGSLAGGNKGGPRHGRRPLEAAVEARIVGVFQVFGRCELGPDDLHLAVDVDGHGRGAAVVQSVGLEGAVVVQQDGAVEGACLAAGNLAHGVPAGVVFVVLYEAKRFVVDGPGGEFVPERSAGLLQGAEDPDPGTRLGHLLVVGQMLGHLARLGEHVAQRRGDAVHVLDGAFAVTEVGNIEGGRGWLARAVLASHFLVHRPRPGNNHWRRRTGQERQEPADAVDLAVGTAAAIDEFLVEKVGRLFELVACFEVDREIRVLAGHGLPHFGTSLEGKGKVRGPPRVPRVVDGLQQFRHVVGEVVEEVRRLRIAEERHGQTKMGRSVDDIVDRRRRINAL</sequence>
<dbReference type="GO" id="GO:0008783">
    <property type="term" value="F:agmatinase activity"/>
    <property type="evidence" value="ECO:0007669"/>
    <property type="project" value="TreeGrafter"/>
</dbReference>
<protein>
    <recommendedName>
        <fullName evidence="9">Agmatinase</fullName>
    </recommendedName>
</protein>
<organism evidence="7 8">
    <name type="scientific">Sporothrix brasiliensis 5110</name>
    <dbReference type="NCBI Taxonomy" id="1398154"/>
    <lineage>
        <taxon>Eukaryota</taxon>
        <taxon>Fungi</taxon>
        <taxon>Dikarya</taxon>
        <taxon>Ascomycota</taxon>
        <taxon>Pezizomycotina</taxon>
        <taxon>Sordariomycetes</taxon>
        <taxon>Sordariomycetidae</taxon>
        <taxon>Ophiostomatales</taxon>
        <taxon>Ophiostomataceae</taxon>
        <taxon>Sporothrix</taxon>
    </lineage>
</organism>
<dbReference type="PRINTS" id="PR00116">
    <property type="entry name" value="ARGINASE"/>
</dbReference>
<dbReference type="AlphaFoldDB" id="A0A0C2JA98"/>
<feature type="signal peptide" evidence="6">
    <location>
        <begin position="1"/>
        <end position="16"/>
    </location>
</feature>
<feature type="region of interest" description="Disordered" evidence="5">
    <location>
        <begin position="417"/>
        <end position="445"/>
    </location>
</feature>
<evidence type="ECO:0000256" key="3">
    <source>
        <dbReference type="ARBA" id="ARBA00022801"/>
    </source>
</evidence>
<gene>
    <name evidence="7" type="ORF">SPBR_05588</name>
</gene>
<dbReference type="Gene3D" id="3.40.800.10">
    <property type="entry name" value="Ureohydrolase domain"/>
    <property type="match status" value="1"/>
</dbReference>
<keyword evidence="3 4" id="KW-0378">Hydrolase</keyword>
<dbReference type="Pfam" id="PF00491">
    <property type="entry name" value="Arginase"/>
    <property type="match status" value="1"/>
</dbReference>
<dbReference type="OrthoDB" id="288726at2759"/>
<evidence type="ECO:0000256" key="5">
    <source>
        <dbReference type="SAM" id="MobiDB-lite"/>
    </source>
</evidence>
<dbReference type="EMBL" id="AWTV01000004">
    <property type="protein sequence ID" value="KIH93842.1"/>
    <property type="molecule type" value="Genomic_DNA"/>
</dbReference>